<comment type="caution">
    <text evidence="1">The sequence shown here is derived from an EMBL/GenBank/DDBJ whole genome shotgun (WGS) entry which is preliminary data.</text>
</comment>
<dbReference type="EMBL" id="CM023491">
    <property type="protein sequence ID" value="KAH6941638.1"/>
    <property type="molecule type" value="Genomic_DNA"/>
</dbReference>
<protein>
    <submittedName>
        <fullName evidence="1">Uncharacterized protein</fullName>
    </submittedName>
</protein>
<keyword evidence="2" id="KW-1185">Reference proteome</keyword>
<dbReference type="Proteomes" id="UP000821845">
    <property type="component" value="Chromosome 11"/>
</dbReference>
<organism evidence="1 2">
    <name type="scientific">Hyalomma asiaticum</name>
    <name type="common">Tick</name>
    <dbReference type="NCBI Taxonomy" id="266040"/>
    <lineage>
        <taxon>Eukaryota</taxon>
        <taxon>Metazoa</taxon>
        <taxon>Ecdysozoa</taxon>
        <taxon>Arthropoda</taxon>
        <taxon>Chelicerata</taxon>
        <taxon>Arachnida</taxon>
        <taxon>Acari</taxon>
        <taxon>Parasitiformes</taxon>
        <taxon>Ixodida</taxon>
        <taxon>Ixodoidea</taxon>
        <taxon>Ixodidae</taxon>
        <taxon>Hyalomminae</taxon>
        <taxon>Hyalomma</taxon>
    </lineage>
</organism>
<sequence length="92" mass="10464">MRSCGRTVASENGRRVETTISPQDLGGHERVYQESASREFNAAGAAFSSNILWRSPFLSLFAKLGMRKRCHQLGFPGIRKELKNELRKVLRR</sequence>
<reference evidence="1" key="1">
    <citation type="submission" date="2020-05" db="EMBL/GenBank/DDBJ databases">
        <title>Large-scale comparative analyses of tick genomes elucidate their genetic diversity and vector capacities.</title>
        <authorList>
            <person name="Jia N."/>
            <person name="Wang J."/>
            <person name="Shi W."/>
            <person name="Du L."/>
            <person name="Sun Y."/>
            <person name="Zhan W."/>
            <person name="Jiang J."/>
            <person name="Wang Q."/>
            <person name="Zhang B."/>
            <person name="Ji P."/>
            <person name="Sakyi L.B."/>
            <person name="Cui X."/>
            <person name="Yuan T."/>
            <person name="Jiang B."/>
            <person name="Yang W."/>
            <person name="Lam T.T.-Y."/>
            <person name="Chang Q."/>
            <person name="Ding S."/>
            <person name="Wang X."/>
            <person name="Zhu J."/>
            <person name="Ruan X."/>
            <person name="Zhao L."/>
            <person name="Wei J."/>
            <person name="Que T."/>
            <person name="Du C."/>
            <person name="Cheng J."/>
            <person name="Dai P."/>
            <person name="Han X."/>
            <person name="Huang E."/>
            <person name="Gao Y."/>
            <person name="Liu J."/>
            <person name="Shao H."/>
            <person name="Ye R."/>
            <person name="Li L."/>
            <person name="Wei W."/>
            <person name="Wang X."/>
            <person name="Wang C."/>
            <person name="Yang T."/>
            <person name="Huo Q."/>
            <person name="Li W."/>
            <person name="Guo W."/>
            <person name="Chen H."/>
            <person name="Zhou L."/>
            <person name="Ni X."/>
            <person name="Tian J."/>
            <person name="Zhou Y."/>
            <person name="Sheng Y."/>
            <person name="Liu T."/>
            <person name="Pan Y."/>
            <person name="Xia L."/>
            <person name="Li J."/>
            <person name="Zhao F."/>
            <person name="Cao W."/>
        </authorList>
    </citation>
    <scope>NUCLEOTIDE SEQUENCE</scope>
    <source>
        <strain evidence="1">Hyas-2018</strain>
    </source>
</reference>
<evidence type="ECO:0000313" key="1">
    <source>
        <dbReference type="EMBL" id="KAH6941638.1"/>
    </source>
</evidence>
<proteinExistence type="predicted"/>
<accession>A0ACB7T3I9</accession>
<gene>
    <name evidence="1" type="ORF">HPB50_021002</name>
</gene>
<evidence type="ECO:0000313" key="2">
    <source>
        <dbReference type="Proteomes" id="UP000821845"/>
    </source>
</evidence>
<name>A0ACB7T3I9_HYAAI</name>